<evidence type="ECO:0000313" key="3">
    <source>
        <dbReference type="Proteomes" id="UP000664382"/>
    </source>
</evidence>
<dbReference type="Gene3D" id="3.60.60.10">
    <property type="entry name" value="Penicillin V Acylase, Chain A"/>
    <property type="match status" value="1"/>
</dbReference>
<dbReference type="Proteomes" id="UP000664382">
    <property type="component" value="Unassembled WGS sequence"/>
</dbReference>
<keyword evidence="3" id="KW-1185">Reference proteome</keyword>
<feature type="domain" description="Peptidase C45 hydrolase" evidence="1">
    <location>
        <begin position="119"/>
        <end position="339"/>
    </location>
</feature>
<evidence type="ECO:0000259" key="1">
    <source>
        <dbReference type="Pfam" id="PF03417"/>
    </source>
</evidence>
<dbReference type="EMBL" id="JAGDYM010000002">
    <property type="protein sequence ID" value="MBO1900481.1"/>
    <property type="molecule type" value="Genomic_DNA"/>
</dbReference>
<protein>
    <recommendedName>
        <fullName evidence="1">Peptidase C45 hydrolase domain-containing protein</fullName>
    </recommendedName>
</protein>
<comment type="caution">
    <text evidence="2">The sequence shown here is derived from an EMBL/GenBank/DDBJ whole genome shotgun (WGS) entry which is preliminary data.</text>
</comment>
<dbReference type="InterPro" id="IPR047801">
    <property type="entry name" value="Peptidase_C45"/>
</dbReference>
<proteinExistence type="predicted"/>
<accession>A0A939MH21</accession>
<dbReference type="InterPro" id="IPR005079">
    <property type="entry name" value="Peptidase_C45_hydrolase"/>
</dbReference>
<dbReference type="AlphaFoldDB" id="A0A939MH21"/>
<dbReference type="PANTHER" id="PTHR34180:SF1">
    <property type="entry name" value="BETA-ALANYL-DOPAMINE_CARCININE HYDROLASE"/>
    <property type="match status" value="1"/>
</dbReference>
<evidence type="ECO:0000313" key="2">
    <source>
        <dbReference type="EMBL" id="MBO1900481.1"/>
    </source>
</evidence>
<gene>
    <name evidence="2" type="ORF">J4H92_00785</name>
</gene>
<dbReference type="RefSeq" id="WP_208095129.1">
    <property type="nucleotide sequence ID" value="NZ_JAGDYM010000002.1"/>
</dbReference>
<dbReference type="PANTHER" id="PTHR34180">
    <property type="entry name" value="PEPTIDASE C45"/>
    <property type="match status" value="1"/>
</dbReference>
<dbReference type="NCBIfam" id="NF040521">
    <property type="entry name" value="C45_proenzyme"/>
    <property type="match status" value="1"/>
</dbReference>
<dbReference type="InterPro" id="IPR047794">
    <property type="entry name" value="C45_proenzyme-like"/>
</dbReference>
<dbReference type="Pfam" id="PF03417">
    <property type="entry name" value="AAT"/>
    <property type="match status" value="1"/>
</dbReference>
<organism evidence="2 3">
    <name type="scientific">Leucobacter weissii</name>
    <dbReference type="NCBI Taxonomy" id="1983706"/>
    <lineage>
        <taxon>Bacteria</taxon>
        <taxon>Bacillati</taxon>
        <taxon>Actinomycetota</taxon>
        <taxon>Actinomycetes</taxon>
        <taxon>Micrococcales</taxon>
        <taxon>Microbacteriaceae</taxon>
        <taxon>Leucobacter</taxon>
    </lineage>
</organism>
<reference evidence="2" key="1">
    <citation type="submission" date="2021-03" db="EMBL/GenBank/DDBJ databases">
        <title>Leucobacter chromiisoli sp. nov., isolated from chromium-containing soil of chemical plant.</title>
        <authorList>
            <person name="Xu Z."/>
        </authorList>
    </citation>
    <scope>NUCLEOTIDE SEQUENCE</scope>
    <source>
        <strain evidence="2">S27</strain>
    </source>
</reference>
<sequence length="354" mass="38742">MTAADQRRHLHLAAPSRAELGRVRGAALASSLPRAVEQYTRLFRAVGVNEAQQRQGAELTLEGLGRWRPELIEELEGIAAGSGAELLDVAALNARTEILAMSGLGVRECSTVSVPIDGRRVAIQTWDWHVELAEFWHTQEVAGPGHRYAGLTEQGILSKIGLNEEGLALHFNILGHRRDGAGGVPMHMLSALVLSECASVDEALALIREAPVTSSSAFTLIDADRAVSVEITPVGVFAIPESRGSVQRTNHFLDPTPLAEQRTEVYEPDSSERLDLIRQRLDERRPRDEGELVELLLSGDGEPPLCCRPDMTKPLGDRWGTLATVITDPERRTIRLLDGMPSDAATGEWRELRL</sequence>
<name>A0A939MH21_9MICO</name>
<dbReference type="Gene3D" id="1.10.10.2120">
    <property type="match status" value="1"/>
</dbReference>